<accession>A0A0M9F1N7</accession>
<dbReference type="CDD" id="cd05374">
    <property type="entry name" value="17beta-HSD-like_SDR_c"/>
    <property type="match status" value="1"/>
</dbReference>
<dbReference type="Proteomes" id="UP000037904">
    <property type="component" value="Unassembled WGS sequence"/>
</dbReference>
<dbReference type="Gene3D" id="3.40.50.720">
    <property type="entry name" value="NAD(P)-binding Rossmann-like Domain"/>
    <property type="match status" value="1"/>
</dbReference>
<evidence type="ECO:0000313" key="5">
    <source>
        <dbReference type="EMBL" id="KPA44329.1"/>
    </source>
</evidence>
<protein>
    <submittedName>
        <fullName evidence="5">1-acylglycerone phosphate reductase</fullName>
    </submittedName>
</protein>
<name>A0A0M9F1N7_FUSLA</name>
<dbReference type="GO" id="GO:0005783">
    <property type="term" value="C:endoplasmic reticulum"/>
    <property type="evidence" value="ECO:0007669"/>
    <property type="project" value="TreeGrafter"/>
</dbReference>
<dbReference type="EMBL" id="JXCE01000028">
    <property type="protein sequence ID" value="KPA44329.1"/>
    <property type="molecule type" value="Genomic_DNA"/>
</dbReference>
<keyword evidence="3" id="KW-0560">Oxidoreductase</keyword>
<keyword evidence="2" id="KW-0521">NADP</keyword>
<dbReference type="PANTHER" id="PTHR44169:SF6">
    <property type="entry name" value="NADPH-DEPENDENT 1-ACYLDIHYDROXYACETONE PHOSPHATE REDUCTASE"/>
    <property type="match status" value="1"/>
</dbReference>
<comment type="caution">
    <text evidence="5">The sequence shown here is derived from an EMBL/GenBank/DDBJ whole genome shotgun (WGS) entry which is preliminary data.</text>
</comment>
<comment type="similarity">
    <text evidence="1 4">Belongs to the short-chain dehydrogenases/reductases (SDR) family.</text>
</comment>
<evidence type="ECO:0000256" key="3">
    <source>
        <dbReference type="ARBA" id="ARBA00023002"/>
    </source>
</evidence>
<dbReference type="PROSITE" id="PS00061">
    <property type="entry name" value="ADH_SHORT"/>
    <property type="match status" value="1"/>
</dbReference>
<dbReference type="GO" id="GO:0000140">
    <property type="term" value="F:acylglycerone-phosphate reductase (NADP+) activity"/>
    <property type="evidence" value="ECO:0007669"/>
    <property type="project" value="TreeGrafter"/>
</dbReference>
<dbReference type="InterPro" id="IPR002347">
    <property type="entry name" value="SDR_fam"/>
</dbReference>
<dbReference type="GO" id="GO:0019433">
    <property type="term" value="P:triglyceride catabolic process"/>
    <property type="evidence" value="ECO:0007669"/>
    <property type="project" value="TreeGrafter"/>
</dbReference>
<dbReference type="PRINTS" id="PR00081">
    <property type="entry name" value="GDHRDH"/>
</dbReference>
<dbReference type="GO" id="GO:0006654">
    <property type="term" value="P:phosphatidic acid biosynthetic process"/>
    <property type="evidence" value="ECO:0007669"/>
    <property type="project" value="TreeGrafter"/>
</dbReference>
<evidence type="ECO:0000256" key="4">
    <source>
        <dbReference type="RuleBase" id="RU000363"/>
    </source>
</evidence>
<evidence type="ECO:0000256" key="2">
    <source>
        <dbReference type="ARBA" id="ARBA00022857"/>
    </source>
</evidence>
<organism evidence="5 6">
    <name type="scientific">Fusarium langsethiae</name>
    <dbReference type="NCBI Taxonomy" id="179993"/>
    <lineage>
        <taxon>Eukaryota</taxon>
        <taxon>Fungi</taxon>
        <taxon>Dikarya</taxon>
        <taxon>Ascomycota</taxon>
        <taxon>Pezizomycotina</taxon>
        <taxon>Sordariomycetes</taxon>
        <taxon>Hypocreomycetidae</taxon>
        <taxon>Hypocreales</taxon>
        <taxon>Nectriaceae</taxon>
        <taxon>Fusarium</taxon>
    </lineage>
</organism>
<dbReference type="FunFam" id="3.40.50.720:FF:000261">
    <property type="entry name" value="NADPH-dependent 1-acyldihydroxyacetone phosphate reductase"/>
    <property type="match status" value="1"/>
</dbReference>
<dbReference type="OrthoDB" id="2102561at2759"/>
<evidence type="ECO:0000256" key="1">
    <source>
        <dbReference type="ARBA" id="ARBA00006484"/>
    </source>
</evidence>
<dbReference type="PANTHER" id="PTHR44169">
    <property type="entry name" value="NADPH-DEPENDENT 1-ACYLDIHYDROXYACETONE PHOSPHATE REDUCTASE"/>
    <property type="match status" value="1"/>
</dbReference>
<dbReference type="InterPro" id="IPR020904">
    <property type="entry name" value="Sc_DH/Rdtase_CS"/>
</dbReference>
<proteinExistence type="inferred from homology"/>
<dbReference type="GO" id="GO:0005811">
    <property type="term" value="C:lipid droplet"/>
    <property type="evidence" value="ECO:0007669"/>
    <property type="project" value="TreeGrafter"/>
</dbReference>
<dbReference type="Pfam" id="PF00106">
    <property type="entry name" value="adh_short"/>
    <property type="match status" value="1"/>
</dbReference>
<keyword evidence="6" id="KW-1185">Reference proteome</keyword>
<sequence>MAEKKTYVLITGCSPGGIGHSLAKEFNRQGCHVIATVRNTDMIKDLEGPGMSCFPLEVTDPKSIESCKEKVAELTGGRLDILVNNAGRTHTIPALDMDLDDVRATYEVNVFGPMSMVQIFAPLLIEARGLIINISSTSTLVPYIFGAIYSSSKGAINVWSRALRLELQPFNVRVMNAVTGTVRSNIASRTHRSLPQNSMYKPIEDFFQQRLTFSQRTATMPTETYAKKLVTAALKGEGYLGGLIGGTPDWFYAGGMATKVWILSCLPRWVSETVIGIFFNIGSLSKRIQDARQKLS</sequence>
<dbReference type="GO" id="GO:0004806">
    <property type="term" value="F:triacylglycerol lipase activity"/>
    <property type="evidence" value="ECO:0007669"/>
    <property type="project" value="TreeGrafter"/>
</dbReference>
<dbReference type="SUPFAM" id="SSF51735">
    <property type="entry name" value="NAD(P)-binding Rossmann-fold domains"/>
    <property type="match status" value="1"/>
</dbReference>
<reference evidence="5 6" key="1">
    <citation type="submission" date="2015-04" db="EMBL/GenBank/DDBJ databases">
        <title>The draft genome sequence of Fusarium langsethiae, a T-2/HT-2 mycotoxin producer.</title>
        <authorList>
            <person name="Lysoe E."/>
            <person name="Divon H.H."/>
            <person name="Terzi V."/>
            <person name="Orru L."/>
            <person name="Lamontanara A."/>
            <person name="Kolseth A.-K."/>
            <person name="Frandsen R.J."/>
            <person name="Nielsen K."/>
            <person name="Thrane U."/>
        </authorList>
    </citation>
    <scope>NUCLEOTIDE SEQUENCE [LARGE SCALE GENOMIC DNA]</scope>
    <source>
        <strain evidence="5 6">Fl201059</strain>
    </source>
</reference>
<dbReference type="AlphaFoldDB" id="A0A0M9F1N7"/>
<dbReference type="InterPro" id="IPR036291">
    <property type="entry name" value="NAD(P)-bd_dom_sf"/>
</dbReference>
<gene>
    <name evidence="5" type="ORF">FLAG1_02810</name>
</gene>
<evidence type="ECO:0000313" key="6">
    <source>
        <dbReference type="Proteomes" id="UP000037904"/>
    </source>
</evidence>
<dbReference type="PRINTS" id="PR00080">
    <property type="entry name" value="SDRFAMILY"/>
</dbReference>